<feature type="compositionally biased region" description="Low complexity" evidence="1">
    <location>
        <begin position="56"/>
        <end position="69"/>
    </location>
</feature>
<feature type="transmembrane region" description="Helical" evidence="2">
    <location>
        <begin position="157"/>
        <end position="179"/>
    </location>
</feature>
<keyword evidence="2" id="KW-0472">Membrane</keyword>
<evidence type="ECO:0000256" key="2">
    <source>
        <dbReference type="SAM" id="Phobius"/>
    </source>
</evidence>
<protein>
    <submittedName>
        <fullName evidence="4">GPI ethanolamine phosphate transferase 3</fullName>
    </submittedName>
</protein>
<dbReference type="WBParaSite" id="maker-uti_cns_0000717-snap-gene-1.11-mRNA-1">
    <property type="protein sequence ID" value="maker-uti_cns_0000717-snap-gene-1.11-mRNA-1"/>
    <property type="gene ID" value="maker-uti_cns_0000717-snap-gene-1.11"/>
</dbReference>
<feature type="transmembrane region" description="Helical" evidence="2">
    <location>
        <begin position="436"/>
        <end position="453"/>
    </location>
</feature>
<feature type="transmembrane region" description="Helical" evidence="2">
    <location>
        <begin position="216"/>
        <end position="237"/>
    </location>
</feature>
<feature type="transmembrane region" description="Helical" evidence="2">
    <location>
        <begin position="191"/>
        <end position="210"/>
    </location>
</feature>
<reference evidence="4" key="1">
    <citation type="submission" date="2016-11" db="UniProtKB">
        <authorList>
            <consortium name="WormBaseParasite"/>
        </authorList>
    </citation>
    <scope>IDENTIFICATION</scope>
</reference>
<proteinExistence type="predicted"/>
<feature type="transmembrane region" description="Helical" evidence="2">
    <location>
        <begin position="258"/>
        <end position="280"/>
    </location>
</feature>
<evidence type="ECO:0000313" key="4">
    <source>
        <dbReference type="WBParaSite" id="maker-uti_cns_0000717-snap-gene-1.11-mRNA-1"/>
    </source>
</evidence>
<feature type="region of interest" description="Disordered" evidence="1">
    <location>
        <begin position="35"/>
        <end position="87"/>
    </location>
</feature>
<organism evidence="3 4">
    <name type="scientific">Macrostomum lignano</name>
    <dbReference type="NCBI Taxonomy" id="282301"/>
    <lineage>
        <taxon>Eukaryota</taxon>
        <taxon>Metazoa</taxon>
        <taxon>Spiralia</taxon>
        <taxon>Lophotrochozoa</taxon>
        <taxon>Platyhelminthes</taxon>
        <taxon>Rhabditophora</taxon>
        <taxon>Macrostomorpha</taxon>
        <taxon>Macrostomida</taxon>
        <taxon>Macrostomidae</taxon>
        <taxon>Macrostomum</taxon>
    </lineage>
</organism>
<accession>A0A1I8G4D6</accession>
<evidence type="ECO:0000256" key="1">
    <source>
        <dbReference type="SAM" id="MobiDB-lite"/>
    </source>
</evidence>
<dbReference type="AlphaFoldDB" id="A0A1I8G4D6"/>
<keyword evidence="2" id="KW-1133">Transmembrane helix</keyword>
<keyword evidence="2" id="KW-0812">Transmembrane</keyword>
<keyword evidence="3" id="KW-1185">Reference proteome</keyword>
<dbReference type="Proteomes" id="UP000095280">
    <property type="component" value="Unplaced"/>
</dbReference>
<evidence type="ECO:0000313" key="3">
    <source>
        <dbReference type="Proteomes" id="UP000095280"/>
    </source>
</evidence>
<sequence>MHLTSGIIAVAPLVHANDEGSTAVAPSPSHYRLLSSTKLAQPKKNVLDKTPEKSSKPSNSTSSSAAASTVIERSRPKRRHRRSNSFDSVSTLSRRSYLNIDLRSRAKSIVKSSALANAVGIVGRQLLAWLKCDWEQQSVPEDQDGYGPLAGNPLSCLAVGGGPACIAGLVCVAFAALNASAFAASSGYRRLGVASSACLLLVAPACIVLWSRPSPIVGFAGISISVALFLKLTNLHLQRQRIARQLVELRVVSVNRMLLISFAQLAGLLVAIVALTQQWLMPSLAAASSDPAANSYEYNAPCWLVMVERQLRLSPPVIAVCLAAGAAMDRILKLMDCCFQSGSDFQQKPSAEDTTISSKLTQTKRLWWNASSLTNLLKSVWPSAAEFNLPSLAWALLAQLVVSAVLRSPQPWPLLTVAIVLPILDAACVRFGNNAFVWLCLVLGLPVLARLGYADYCQYYL</sequence>
<name>A0A1I8G4D6_9PLAT</name>
<feature type="compositionally biased region" description="Basic and acidic residues" evidence="1">
    <location>
        <begin position="45"/>
        <end position="55"/>
    </location>
</feature>